<dbReference type="PANTHER" id="PTHR35394">
    <property type="entry name" value="DUF3176 DOMAIN-CONTAINING PROTEIN"/>
    <property type="match status" value="1"/>
</dbReference>
<keyword evidence="3" id="KW-1185">Reference proteome</keyword>
<reference evidence="2 3" key="1">
    <citation type="journal article" date="2021" name="Nat. Commun.">
        <title>Genetic determinants of endophytism in the Arabidopsis root mycobiome.</title>
        <authorList>
            <person name="Mesny F."/>
            <person name="Miyauchi S."/>
            <person name="Thiergart T."/>
            <person name="Pickel B."/>
            <person name="Atanasova L."/>
            <person name="Karlsson M."/>
            <person name="Huettel B."/>
            <person name="Barry K.W."/>
            <person name="Haridas S."/>
            <person name="Chen C."/>
            <person name="Bauer D."/>
            <person name="Andreopoulos W."/>
            <person name="Pangilinan J."/>
            <person name="LaButti K."/>
            <person name="Riley R."/>
            <person name="Lipzen A."/>
            <person name="Clum A."/>
            <person name="Drula E."/>
            <person name="Henrissat B."/>
            <person name="Kohler A."/>
            <person name="Grigoriev I.V."/>
            <person name="Martin F.M."/>
            <person name="Hacquard S."/>
        </authorList>
    </citation>
    <scope>NUCLEOTIDE SEQUENCE [LARGE SCALE GENOMIC DNA]</scope>
    <source>
        <strain evidence="2 3">MPI-SDFR-AT-0080</strain>
    </source>
</reference>
<evidence type="ECO:0000313" key="2">
    <source>
        <dbReference type="EMBL" id="KAH7026879.1"/>
    </source>
</evidence>
<keyword evidence="1" id="KW-0472">Membrane</keyword>
<gene>
    <name evidence="2" type="ORF">B0J12DRAFT_771259</name>
</gene>
<organism evidence="2 3">
    <name type="scientific">Macrophomina phaseolina</name>
    <dbReference type="NCBI Taxonomy" id="35725"/>
    <lineage>
        <taxon>Eukaryota</taxon>
        <taxon>Fungi</taxon>
        <taxon>Dikarya</taxon>
        <taxon>Ascomycota</taxon>
        <taxon>Pezizomycotina</taxon>
        <taxon>Dothideomycetes</taxon>
        <taxon>Dothideomycetes incertae sedis</taxon>
        <taxon>Botryosphaeriales</taxon>
        <taxon>Botryosphaeriaceae</taxon>
        <taxon>Macrophomina</taxon>
    </lineage>
</organism>
<proteinExistence type="predicted"/>
<evidence type="ECO:0000256" key="1">
    <source>
        <dbReference type="SAM" id="Phobius"/>
    </source>
</evidence>
<protein>
    <submittedName>
        <fullName evidence="2">Uncharacterized protein</fullName>
    </submittedName>
</protein>
<sequence length="273" mass="31032">MALITAVNEVPEESQFKIDGSLEEQPMLVTSCRIQFNGTLQPYDVENSHLDYDHDGSMAEKAHENVYQDYVLAPANKTVELPNGPIFKINSQSLELIYVLLAELYDASDEEEDAYFPSSKSMILQTLYHWKNVAEVSSQIVDTITYHVRTGPKSTQVHGTASYLEVYVVVRWRWFILPALLVLLSTIFFALTVWDSRTKNGGPPLWKSKVLPYLFHGLAGWSEEELNFSGKEGMEVMAEKMHARIMRNQEGVRNGLVKVRPKRAYKGLSPMKV</sequence>
<keyword evidence="1" id="KW-1133">Transmembrane helix</keyword>
<dbReference type="Proteomes" id="UP000774617">
    <property type="component" value="Unassembled WGS sequence"/>
</dbReference>
<evidence type="ECO:0000313" key="3">
    <source>
        <dbReference type="Proteomes" id="UP000774617"/>
    </source>
</evidence>
<name>A0ABQ8FUC8_9PEZI</name>
<comment type="caution">
    <text evidence="2">The sequence shown here is derived from an EMBL/GenBank/DDBJ whole genome shotgun (WGS) entry which is preliminary data.</text>
</comment>
<keyword evidence="1" id="KW-0812">Transmembrane</keyword>
<dbReference type="EMBL" id="JAGTJR010000054">
    <property type="protein sequence ID" value="KAH7026879.1"/>
    <property type="molecule type" value="Genomic_DNA"/>
</dbReference>
<accession>A0ABQ8FUC8</accession>
<feature type="transmembrane region" description="Helical" evidence="1">
    <location>
        <begin position="172"/>
        <end position="194"/>
    </location>
</feature>
<dbReference type="PANTHER" id="PTHR35394:SF5">
    <property type="entry name" value="DUF3176 DOMAIN-CONTAINING PROTEIN"/>
    <property type="match status" value="1"/>
</dbReference>